<evidence type="ECO:0000256" key="1">
    <source>
        <dbReference type="ARBA" id="ARBA00010876"/>
    </source>
</evidence>
<dbReference type="Pfam" id="PF00849">
    <property type="entry name" value="PseudoU_synth_2"/>
    <property type="match status" value="1"/>
</dbReference>
<dbReference type="InterPro" id="IPR006224">
    <property type="entry name" value="PsdUridine_synth_RluA-like_CS"/>
</dbReference>
<comment type="function">
    <text evidence="5">Responsible for synthesis of pseudouridine from uracil.</text>
</comment>
<feature type="active site" evidence="3">
    <location>
        <position position="195"/>
    </location>
</feature>
<evidence type="ECO:0000256" key="3">
    <source>
        <dbReference type="PIRSR" id="PIRSR606225-1"/>
    </source>
</evidence>
<dbReference type="OrthoDB" id="9784108at2"/>
<dbReference type="InterPro" id="IPR006225">
    <property type="entry name" value="PsdUridine_synth_RluC/D"/>
</dbReference>
<proteinExistence type="inferred from homology"/>
<dbReference type="InterPro" id="IPR020103">
    <property type="entry name" value="PsdUridine_synth_cat_dom_sf"/>
</dbReference>
<evidence type="ECO:0000256" key="6">
    <source>
        <dbReference type="SAM" id="MobiDB-lite"/>
    </source>
</evidence>
<feature type="domain" description="RNA-binding S4" evidence="8">
    <location>
        <begin position="72"/>
        <end position="118"/>
    </location>
</feature>
<feature type="region of interest" description="Disordered" evidence="6">
    <location>
        <begin position="1"/>
        <end position="67"/>
    </location>
</feature>
<dbReference type="GO" id="GO:0000455">
    <property type="term" value="P:enzyme-directed rRNA pseudouridine synthesis"/>
    <property type="evidence" value="ECO:0007669"/>
    <property type="project" value="TreeGrafter"/>
</dbReference>
<organism evidence="9 10">
    <name type="scientific">Rosistilla ulvae</name>
    <dbReference type="NCBI Taxonomy" id="1930277"/>
    <lineage>
        <taxon>Bacteria</taxon>
        <taxon>Pseudomonadati</taxon>
        <taxon>Planctomycetota</taxon>
        <taxon>Planctomycetia</taxon>
        <taxon>Pirellulales</taxon>
        <taxon>Pirellulaceae</taxon>
        <taxon>Rosistilla</taxon>
    </lineage>
</organism>
<evidence type="ECO:0000313" key="10">
    <source>
        <dbReference type="Proteomes" id="UP000319557"/>
    </source>
</evidence>
<feature type="compositionally biased region" description="Acidic residues" evidence="6">
    <location>
        <begin position="34"/>
        <end position="54"/>
    </location>
</feature>
<accession>A0A517M8I6</accession>
<dbReference type="PROSITE" id="PS50889">
    <property type="entry name" value="S4"/>
    <property type="match status" value="1"/>
</dbReference>
<dbReference type="InterPro" id="IPR050188">
    <property type="entry name" value="RluA_PseudoU_synthase"/>
</dbReference>
<dbReference type="KEGG" id="ruv:EC9_54100"/>
<dbReference type="InterPro" id="IPR006145">
    <property type="entry name" value="PsdUridine_synth_RsuA/RluA"/>
</dbReference>
<sequence>MRYNDAPRGARPLAPLPQFDSNLHQKPALNDHSTDEEPVDEELLDEATSDDQESAAETTYRSIHVPESAQGERIDMYLTQVLDGVSRNQMRMLVHEGGAQVDGRTVRPSFRLRPNQQIRFRMPEPPEDGTIPEPMSLDIVFEDDGMVVVNKPPGMVVHPARGHWSGTLTSGLAYHFQSLSDIGGPTRPGIVHRLDRDTSGVIVVAKTNAVHMNLAAQFADRTVKKQYVAVACGVLSRDRDQIDRPIGRHPYQREKMAIRANHATSKEATTFYEVIERFRGFTYVRLFPKTGRTHQLRVHLDHLRHPILCDKLYGGRSRITADDLAGNYHPQPSAQRETIEPLLTRQALHAQRLELDHPQSGKRMVFEAPVPDDIEAVLKCLRSLNPSENRA</sequence>
<evidence type="ECO:0000259" key="7">
    <source>
        <dbReference type="Pfam" id="PF00849"/>
    </source>
</evidence>
<dbReference type="CDD" id="cd00165">
    <property type="entry name" value="S4"/>
    <property type="match status" value="1"/>
</dbReference>
<dbReference type="EC" id="5.4.99.-" evidence="5"/>
<dbReference type="EMBL" id="CP036261">
    <property type="protein sequence ID" value="QDS91190.1"/>
    <property type="molecule type" value="Genomic_DNA"/>
</dbReference>
<name>A0A517M8I6_9BACT</name>
<dbReference type="InterPro" id="IPR036986">
    <property type="entry name" value="S4_RNA-bd_sf"/>
</dbReference>
<dbReference type="SUPFAM" id="SSF55174">
    <property type="entry name" value="Alpha-L RNA-binding motif"/>
    <property type="match status" value="1"/>
</dbReference>
<evidence type="ECO:0000313" key="9">
    <source>
        <dbReference type="EMBL" id="QDS91190.1"/>
    </source>
</evidence>
<dbReference type="PANTHER" id="PTHR21600:SF44">
    <property type="entry name" value="RIBOSOMAL LARGE SUBUNIT PSEUDOURIDINE SYNTHASE D"/>
    <property type="match status" value="1"/>
</dbReference>
<dbReference type="Gene3D" id="3.10.290.10">
    <property type="entry name" value="RNA-binding S4 domain"/>
    <property type="match status" value="1"/>
</dbReference>
<dbReference type="InterPro" id="IPR002942">
    <property type="entry name" value="S4_RNA-bd"/>
</dbReference>
<dbReference type="Proteomes" id="UP000319557">
    <property type="component" value="Chromosome"/>
</dbReference>
<feature type="domain" description="Pseudouridine synthase RsuA/RluA-like" evidence="7">
    <location>
        <begin position="146"/>
        <end position="302"/>
    </location>
</feature>
<reference evidence="9 10" key="1">
    <citation type="submission" date="2019-02" db="EMBL/GenBank/DDBJ databases">
        <title>Deep-cultivation of Planctomycetes and their phenomic and genomic characterization uncovers novel biology.</title>
        <authorList>
            <person name="Wiegand S."/>
            <person name="Jogler M."/>
            <person name="Boedeker C."/>
            <person name="Pinto D."/>
            <person name="Vollmers J."/>
            <person name="Rivas-Marin E."/>
            <person name="Kohn T."/>
            <person name="Peeters S.H."/>
            <person name="Heuer A."/>
            <person name="Rast P."/>
            <person name="Oberbeckmann S."/>
            <person name="Bunk B."/>
            <person name="Jeske O."/>
            <person name="Meyerdierks A."/>
            <person name="Storesund J.E."/>
            <person name="Kallscheuer N."/>
            <person name="Luecker S."/>
            <person name="Lage O.M."/>
            <person name="Pohl T."/>
            <person name="Merkel B.J."/>
            <person name="Hornburger P."/>
            <person name="Mueller R.-W."/>
            <person name="Bruemmer F."/>
            <person name="Labrenz M."/>
            <person name="Spormann A.M."/>
            <person name="Op den Camp H."/>
            <person name="Overmann J."/>
            <person name="Amann R."/>
            <person name="Jetten M.S.M."/>
            <person name="Mascher T."/>
            <person name="Medema M.H."/>
            <person name="Devos D.P."/>
            <person name="Kaster A.-K."/>
            <person name="Ovreas L."/>
            <person name="Rohde M."/>
            <person name="Galperin M.Y."/>
            <person name="Jogler C."/>
        </authorList>
    </citation>
    <scope>NUCLEOTIDE SEQUENCE [LARGE SCALE GENOMIC DNA]</scope>
    <source>
        <strain evidence="9 10">EC9</strain>
    </source>
</reference>
<feature type="compositionally biased region" description="Low complexity" evidence="6">
    <location>
        <begin position="1"/>
        <end position="17"/>
    </location>
</feature>
<dbReference type="PROSITE" id="PS01129">
    <property type="entry name" value="PSI_RLU"/>
    <property type="match status" value="1"/>
</dbReference>
<evidence type="ECO:0000256" key="4">
    <source>
        <dbReference type="PROSITE-ProRule" id="PRU00182"/>
    </source>
</evidence>
<gene>
    <name evidence="9" type="ORF">EC9_54100</name>
</gene>
<dbReference type="AlphaFoldDB" id="A0A517M8I6"/>
<dbReference type="NCBIfam" id="TIGR00005">
    <property type="entry name" value="rluA_subfam"/>
    <property type="match status" value="1"/>
</dbReference>
<dbReference type="Pfam" id="PF01479">
    <property type="entry name" value="S4"/>
    <property type="match status" value="1"/>
</dbReference>
<keyword evidence="2 5" id="KW-0413">Isomerase</keyword>
<dbReference type="CDD" id="cd02869">
    <property type="entry name" value="PseudoU_synth_RluA_like"/>
    <property type="match status" value="1"/>
</dbReference>
<dbReference type="GO" id="GO:0003723">
    <property type="term" value="F:RNA binding"/>
    <property type="evidence" value="ECO:0007669"/>
    <property type="project" value="UniProtKB-KW"/>
</dbReference>
<dbReference type="Gene3D" id="3.30.2350.10">
    <property type="entry name" value="Pseudouridine synthase"/>
    <property type="match status" value="1"/>
</dbReference>
<dbReference type="SUPFAM" id="SSF55120">
    <property type="entry name" value="Pseudouridine synthase"/>
    <property type="match status" value="1"/>
</dbReference>
<comment type="catalytic activity">
    <reaction evidence="5">
        <text>a uridine in RNA = a pseudouridine in RNA</text>
        <dbReference type="Rhea" id="RHEA:48348"/>
        <dbReference type="Rhea" id="RHEA-COMP:12068"/>
        <dbReference type="Rhea" id="RHEA-COMP:12069"/>
        <dbReference type="ChEBI" id="CHEBI:65314"/>
        <dbReference type="ChEBI" id="CHEBI:65315"/>
    </reaction>
</comment>
<comment type="similarity">
    <text evidence="1 5">Belongs to the pseudouridine synthase RluA family.</text>
</comment>
<keyword evidence="10" id="KW-1185">Reference proteome</keyword>
<keyword evidence="4" id="KW-0694">RNA-binding</keyword>
<dbReference type="GO" id="GO:0120159">
    <property type="term" value="F:rRNA pseudouridine synthase activity"/>
    <property type="evidence" value="ECO:0007669"/>
    <property type="project" value="UniProtKB-ARBA"/>
</dbReference>
<evidence type="ECO:0000259" key="8">
    <source>
        <dbReference type="Pfam" id="PF01479"/>
    </source>
</evidence>
<dbReference type="PANTHER" id="PTHR21600">
    <property type="entry name" value="MITOCHONDRIAL RNA PSEUDOURIDINE SYNTHASE"/>
    <property type="match status" value="1"/>
</dbReference>
<evidence type="ECO:0000256" key="2">
    <source>
        <dbReference type="ARBA" id="ARBA00023235"/>
    </source>
</evidence>
<evidence type="ECO:0000256" key="5">
    <source>
        <dbReference type="RuleBase" id="RU362028"/>
    </source>
</evidence>
<protein>
    <recommendedName>
        <fullName evidence="5">Pseudouridine synthase</fullName>
        <ecNumber evidence="5">5.4.99.-</ecNumber>
    </recommendedName>
</protein>